<keyword evidence="3" id="KW-1185">Reference proteome</keyword>
<dbReference type="SUPFAM" id="SSF50249">
    <property type="entry name" value="Nucleic acid-binding proteins"/>
    <property type="match status" value="1"/>
</dbReference>
<accession>A0A6H0XYK6</accession>
<dbReference type="PANTHER" id="PTHR23355">
    <property type="entry name" value="RIBONUCLEASE"/>
    <property type="match status" value="1"/>
</dbReference>
<dbReference type="Pfam" id="PF23216">
    <property type="entry name" value="WHD_CYT4"/>
    <property type="match status" value="1"/>
</dbReference>
<dbReference type="Pfam" id="PF00773">
    <property type="entry name" value="RNB"/>
    <property type="match status" value="1"/>
</dbReference>
<dbReference type="InterPro" id="IPR050180">
    <property type="entry name" value="RNR_Ribonuclease"/>
</dbReference>
<evidence type="ECO:0000313" key="3">
    <source>
        <dbReference type="Proteomes" id="UP000503462"/>
    </source>
</evidence>
<dbReference type="InterPro" id="IPR056624">
    <property type="entry name" value="WH_CYT4"/>
</dbReference>
<dbReference type="GO" id="GO:0006402">
    <property type="term" value="P:mRNA catabolic process"/>
    <property type="evidence" value="ECO:0007669"/>
    <property type="project" value="TreeGrafter"/>
</dbReference>
<dbReference type="OrthoDB" id="2285229at2759"/>
<dbReference type="InterPro" id="IPR012340">
    <property type="entry name" value="NA-bd_OB-fold"/>
</dbReference>
<protein>
    <recommendedName>
        <fullName evidence="1">RNB domain-containing protein</fullName>
    </recommendedName>
</protein>
<reference evidence="2 3" key="1">
    <citation type="journal article" date="2016" name="Sci. Rep.">
        <title>Peltaster fructicola genome reveals evolution from an invasive phytopathogen to an ectophytic parasite.</title>
        <authorList>
            <person name="Xu C."/>
            <person name="Chen H."/>
            <person name="Gleason M.L."/>
            <person name="Xu J.R."/>
            <person name="Liu H."/>
            <person name="Zhang R."/>
            <person name="Sun G."/>
        </authorList>
    </citation>
    <scope>NUCLEOTIDE SEQUENCE [LARGE SCALE GENOMIC DNA]</scope>
    <source>
        <strain evidence="2 3">LNHT1506</strain>
    </source>
</reference>
<name>A0A6H0XYK6_9PEZI</name>
<dbReference type="AlphaFoldDB" id="A0A6H0XYK6"/>
<dbReference type="Pfam" id="PF23214">
    <property type="entry name" value="SH3_CYT4"/>
    <property type="match status" value="1"/>
</dbReference>
<sequence length="937" mass="106349">MDPPGGIRDRLRLWQLNNRGRADLDLSASSTTADHYLQQGDLVLLCSPQDNTKTELAVYVRGNETEGQFYTILGRWHHTAKVDAIWSSSGWASPELVERIIPHLPSFDDIKTPSLAIRAAFEDLSVPREAGTPLIEMMLAHERESKELYRKHATVLDNAHGLLSHDTDLRYGSLSSVAMHLLKMERAQLTPLVLYTVRRALSVSSFGFCFDKRTHRSTGFLQIRSKSQMKMIQEITNWVRQWQETVVSRASSTHSPGSEVKGVIPDFIAVARDVVNKSRKTRDFTEHGSIGPSKVRRKLSAKQDSVKVLRGREFSQQHQRIIEFLESYACSRLFNGEARLCSIPPMILKATGLYDVTIDWRTVWVFLQELGVALPYENAMVYDPHLMLPISKHSRPLVQLAASLASESRQGFQFKDSMKALRRDWRDMPVYCIDGESAHEIDDGVSIEHIGVQGECWAHIHIANPTAFLDTRMPISRMARHMGETVYSPDRTHMMLPPSATQTYWSLAPQRASLTFSARLDRHGNMLETKIQPGIVHNVKRFTPEAVDRMLKPDYTPKKELVLVVGGEVPPGTDHARQSNPTPEDKTTLTGMFDIAQVLYAKRKAAGGFNFDTPSNDVDVWTSWSRKGLAYSPLSMDSSRTVEGDPVIRMRTAGFHNPFRYLASLNRASSMVQEYMLLAAEIAARWCAERQIPSLFRGTHLMKDHLAAVQAIPKEEYWTTVCEPAMRANNGALPYRVGLGLQKYLGFSTVSTDPIKHDVLGLSHYVKVTSPLRRYGDMIAHWQIEAALRHEAQTGRSMITSNRKEDRSFLPFSKTTLETFMIGYQAREKLILQAKTRSSTLWQAMLIFRAFHFNELKLPFETCRCNIIYPPVEGRPSVQGLLEELNMRAVMWLPSSYPQMAQLNVQHGDVWECAIDSVDMTYQRPVLRPLRLLDRSE</sequence>
<feature type="domain" description="RNB" evidence="1">
    <location>
        <begin position="422"/>
        <end position="790"/>
    </location>
</feature>
<dbReference type="GO" id="GO:0000932">
    <property type="term" value="C:P-body"/>
    <property type="evidence" value="ECO:0007669"/>
    <property type="project" value="TreeGrafter"/>
</dbReference>
<dbReference type="Proteomes" id="UP000503462">
    <property type="component" value="Chromosome 3"/>
</dbReference>
<evidence type="ECO:0000313" key="2">
    <source>
        <dbReference type="EMBL" id="QIW99499.1"/>
    </source>
</evidence>
<dbReference type="PANTHER" id="PTHR23355:SF65">
    <property type="entry name" value="EXORIBONUCLEASE CYT-4, PUTATIVE (AFU_ORTHOLOGUE AFUA_7G01550)-RELATED"/>
    <property type="match status" value="1"/>
</dbReference>
<dbReference type="SMART" id="SM00955">
    <property type="entry name" value="RNB"/>
    <property type="match status" value="1"/>
</dbReference>
<gene>
    <name evidence="2" type="ORF">AMS68_005017</name>
</gene>
<dbReference type="EMBL" id="CP051141">
    <property type="protein sequence ID" value="QIW99499.1"/>
    <property type="molecule type" value="Genomic_DNA"/>
</dbReference>
<organism evidence="2 3">
    <name type="scientific">Peltaster fructicola</name>
    <dbReference type="NCBI Taxonomy" id="286661"/>
    <lineage>
        <taxon>Eukaryota</taxon>
        <taxon>Fungi</taxon>
        <taxon>Dikarya</taxon>
        <taxon>Ascomycota</taxon>
        <taxon>Pezizomycotina</taxon>
        <taxon>Dothideomycetes</taxon>
        <taxon>Dothideomycetes incertae sedis</taxon>
        <taxon>Peltaster</taxon>
    </lineage>
</organism>
<dbReference type="InterPro" id="IPR001900">
    <property type="entry name" value="RNase_II/R"/>
</dbReference>
<dbReference type="GO" id="GO:0000175">
    <property type="term" value="F:3'-5'-RNA exonuclease activity"/>
    <property type="evidence" value="ECO:0007669"/>
    <property type="project" value="TreeGrafter"/>
</dbReference>
<dbReference type="InterPro" id="IPR056625">
    <property type="entry name" value="SH3_CYT4"/>
</dbReference>
<proteinExistence type="predicted"/>
<dbReference type="GO" id="GO:0003723">
    <property type="term" value="F:RNA binding"/>
    <property type="evidence" value="ECO:0007669"/>
    <property type="project" value="InterPro"/>
</dbReference>
<evidence type="ECO:0000259" key="1">
    <source>
        <dbReference type="SMART" id="SM00955"/>
    </source>
</evidence>